<evidence type="ECO:0000313" key="4">
    <source>
        <dbReference type="Proteomes" id="UP000002051"/>
    </source>
</evidence>
<dbReference type="KEGG" id="mtr:11437894"/>
<dbReference type="eggNOG" id="ENOG502QVJD">
    <property type="taxonomic scope" value="Eukaryota"/>
</dbReference>
<name>G7JKH8_MEDTR</name>
<sequence length="305" mass="35220">MFEIMGSVIPVRIEKVTAAFKSDEAARGRLCESSGSEHWPESFTDDLSDLVKSFMEKNSVKSFMEKNSVGAVQGKEDAFDFDNNDDRDFEWYDYEEKKDILKEIFGGDYDFVKEKIRREVELAIQVVGGDKSSSGFKRIIMSRLRESGFDAGLCKSKWERNRKFPSGDYEYIDVNYGGNRYIVETSLMAEFEIARPTNQYTSLLDVFPLVFVGKVEELKRVVRIMCSAIKDSMKTMDMHVPPWRRNSYMQAKWFNTYKRTTNEVATNKSITFEARPLKAYNCKDVYYGSKIAVRVGHLAAKFNVE</sequence>
<dbReference type="Pfam" id="PF04720">
    <property type="entry name" value="PDDEXK_6"/>
    <property type="match status" value="1"/>
</dbReference>
<reference evidence="2" key="5">
    <citation type="journal article" date="2018" name="Nat. Plants">
        <title>Whole-genome landscape of Medicago truncatula symbiotic genes.</title>
        <authorList>
            <person name="Pecrix Y."/>
            <person name="Gamas P."/>
            <person name="Carrere S."/>
        </authorList>
    </citation>
    <scope>NUCLEOTIDE SEQUENCE</scope>
    <source>
        <tissue evidence="2">Leaves</tissue>
    </source>
</reference>
<dbReference type="InterPro" id="IPR006502">
    <property type="entry name" value="PDDEXK-like"/>
</dbReference>
<evidence type="ECO:0000313" key="2">
    <source>
        <dbReference type="EMBL" id="RHN65037.1"/>
    </source>
</evidence>
<dbReference type="EnsemblPlants" id="AES92705">
    <property type="protein sequence ID" value="AES92705"/>
    <property type="gene ID" value="MTR_4g132970"/>
</dbReference>
<organism evidence="1 4">
    <name type="scientific">Medicago truncatula</name>
    <name type="common">Barrel medic</name>
    <name type="synonym">Medicago tribuloides</name>
    <dbReference type="NCBI Taxonomy" id="3880"/>
    <lineage>
        <taxon>Eukaryota</taxon>
        <taxon>Viridiplantae</taxon>
        <taxon>Streptophyta</taxon>
        <taxon>Embryophyta</taxon>
        <taxon>Tracheophyta</taxon>
        <taxon>Spermatophyta</taxon>
        <taxon>Magnoliopsida</taxon>
        <taxon>eudicotyledons</taxon>
        <taxon>Gunneridae</taxon>
        <taxon>Pentapetalae</taxon>
        <taxon>rosids</taxon>
        <taxon>fabids</taxon>
        <taxon>Fabales</taxon>
        <taxon>Fabaceae</taxon>
        <taxon>Papilionoideae</taxon>
        <taxon>50 kb inversion clade</taxon>
        <taxon>NPAAA clade</taxon>
        <taxon>Hologalegina</taxon>
        <taxon>IRL clade</taxon>
        <taxon>Trifolieae</taxon>
        <taxon>Medicago</taxon>
    </lineage>
</organism>
<reference evidence="5" key="4">
    <citation type="journal article" date="2018" name="Nat. Plants">
        <title>Whole-genome landscape of Medicago truncatula symbiotic genes.</title>
        <authorList>
            <person name="Pecrix Y."/>
            <person name="Staton S.E."/>
            <person name="Sallet E."/>
            <person name="Lelandais-Briere C."/>
            <person name="Moreau S."/>
            <person name="Carrere S."/>
            <person name="Blein T."/>
            <person name="Jardinaud M.F."/>
            <person name="Latrasse D."/>
            <person name="Zouine M."/>
            <person name="Zahm M."/>
            <person name="Kreplak J."/>
            <person name="Mayjonade B."/>
            <person name="Satge C."/>
            <person name="Perez M."/>
            <person name="Cauet S."/>
            <person name="Marande W."/>
            <person name="Chantry-Darmon C."/>
            <person name="Lopez-Roques C."/>
            <person name="Bouchez O."/>
            <person name="Berard A."/>
            <person name="Debelle F."/>
            <person name="Munos S."/>
            <person name="Bendahmane A."/>
            <person name="Berges H."/>
            <person name="Niebel A."/>
            <person name="Buitink J."/>
            <person name="Frugier F."/>
            <person name="Benhamed M."/>
            <person name="Crespi M."/>
            <person name="Gouzy J."/>
            <person name="Gamas P."/>
        </authorList>
    </citation>
    <scope>NUCLEOTIDE SEQUENCE [LARGE SCALE GENOMIC DNA]</scope>
    <source>
        <strain evidence="5">cv. Jemalong A17</strain>
    </source>
</reference>
<dbReference type="OMA" id="EEFWEAK"/>
<dbReference type="HOGENOM" id="CLU_042726_1_0_1"/>
<evidence type="ECO:0000313" key="5">
    <source>
        <dbReference type="Proteomes" id="UP000265566"/>
    </source>
</evidence>
<accession>G7JKH8</accession>
<dbReference type="Proteomes" id="UP000002051">
    <property type="component" value="Chromosome 4"/>
</dbReference>
<dbReference type="PaxDb" id="3880-AES92705"/>
<dbReference type="Gramene" id="rna27930">
    <property type="protein sequence ID" value="RHN65037.1"/>
    <property type="gene ID" value="gene27930"/>
</dbReference>
<keyword evidence="4" id="KW-1185">Reference proteome</keyword>
<dbReference type="Proteomes" id="UP000265566">
    <property type="component" value="Chromosome 4"/>
</dbReference>
<proteinExistence type="predicted"/>
<evidence type="ECO:0000313" key="1">
    <source>
        <dbReference type="EMBL" id="AES92705.1"/>
    </source>
</evidence>
<evidence type="ECO:0000313" key="3">
    <source>
        <dbReference type="EnsemblPlants" id="AES92705"/>
    </source>
</evidence>
<gene>
    <name evidence="3" type="primary">11437894</name>
    <name evidence="1" type="ordered locus">MTR_4g132970</name>
    <name evidence="2" type="ORF">MtrunA17_Chr4g0075611</name>
</gene>
<dbReference type="PANTHER" id="PTHR31579:SF42">
    <property type="entry name" value="DUF506 FAMILY PROTEIN (DUF506)"/>
    <property type="match status" value="1"/>
</dbReference>
<reference evidence="1 4" key="1">
    <citation type="journal article" date="2011" name="Nature">
        <title>The Medicago genome provides insight into the evolution of rhizobial symbioses.</title>
        <authorList>
            <person name="Young N.D."/>
            <person name="Debelle F."/>
            <person name="Oldroyd G.E."/>
            <person name="Geurts R."/>
            <person name="Cannon S.B."/>
            <person name="Udvardi M.K."/>
            <person name="Benedito V.A."/>
            <person name="Mayer K.F."/>
            <person name="Gouzy J."/>
            <person name="Schoof H."/>
            <person name="Van de Peer Y."/>
            <person name="Proost S."/>
            <person name="Cook D.R."/>
            <person name="Meyers B.C."/>
            <person name="Spannagl M."/>
            <person name="Cheung F."/>
            <person name="De Mita S."/>
            <person name="Krishnakumar V."/>
            <person name="Gundlach H."/>
            <person name="Zhou S."/>
            <person name="Mudge J."/>
            <person name="Bharti A.K."/>
            <person name="Murray J.D."/>
            <person name="Naoumkina M.A."/>
            <person name="Rosen B."/>
            <person name="Silverstein K.A."/>
            <person name="Tang H."/>
            <person name="Rombauts S."/>
            <person name="Zhao P.X."/>
            <person name="Zhou P."/>
            <person name="Barbe V."/>
            <person name="Bardou P."/>
            <person name="Bechner M."/>
            <person name="Bellec A."/>
            <person name="Berger A."/>
            <person name="Berges H."/>
            <person name="Bidwell S."/>
            <person name="Bisseling T."/>
            <person name="Choisne N."/>
            <person name="Couloux A."/>
            <person name="Denny R."/>
            <person name="Deshpande S."/>
            <person name="Dai X."/>
            <person name="Doyle J.J."/>
            <person name="Dudez A.M."/>
            <person name="Farmer A.D."/>
            <person name="Fouteau S."/>
            <person name="Franken C."/>
            <person name="Gibelin C."/>
            <person name="Gish J."/>
            <person name="Goldstein S."/>
            <person name="Gonzalez A.J."/>
            <person name="Green P.J."/>
            <person name="Hallab A."/>
            <person name="Hartog M."/>
            <person name="Hua A."/>
            <person name="Humphray S.J."/>
            <person name="Jeong D.H."/>
            <person name="Jing Y."/>
            <person name="Jocker A."/>
            <person name="Kenton S.M."/>
            <person name="Kim D.J."/>
            <person name="Klee K."/>
            <person name="Lai H."/>
            <person name="Lang C."/>
            <person name="Lin S."/>
            <person name="Macmil S.L."/>
            <person name="Magdelenat G."/>
            <person name="Matthews L."/>
            <person name="McCorrison J."/>
            <person name="Monaghan E.L."/>
            <person name="Mun J.H."/>
            <person name="Najar F.Z."/>
            <person name="Nicholson C."/>
            <person name="Noirot C."/>
            <person name="O'Bleness M."/>
            <person name="Paule C.R."/>
            <person name="Poulain J."/>
            <person name="Prion F."/>
            <person name="Qin B."/>
            <person name="Qu C."/>
            <person name="Retzel E.F."/>
            <person name="Riddle C."/>
            <person name="Sallet E."/>
            <person name="Samain S."/>
            <person name="Samson N."/>
            <person name="Sanders I."/>
            <person name="Saurat O."/>
            <person name="Scarpelli C."/>
            <person name="Schiex T."/>
            <person name="Segurens B."/>
            <person name="Severin A.J."/>
            <person name="Sherrier D.J."/>
            <person name="Shi R."/>
            <person name="Sims S."/>
            <person name="Singer S.R."/>
            <person name="Sinharoy S."/>
            <person name="Sterck L."/>
            <person name="Viollet A."/>
            <person name="Wang B.B."/>
            <person name="Wang K."/>
            <person name="Wang M."/>
            <person name="Wang X."/>
            <person name="Warfsmann J."/>
            <person name="Weissenbach J."/>
            <person name="White D.D."/>
            <person name="White J.D."/>
            <person name="Wiley G.B."/>
            <person name="Wincker P."/>
            <person name="Xing Y."/>
            <person name="Yang L."/>
            <person name="Yao Z."/>
            <person name="Ying F."/>
            <person name="Zhai J."/>
            <person name="Zhou L."/>
            <person name="Zuber A."/>
            <person name="Denarie J."/>
            <person name="Dixon R.A."/>
            <person name="May G.D."/>
            <person name="Schwartz D.C."/>
            <person name="Rogers J."/>
            <person name="Quetier F."/>
            <person name="Town C.D."/>
            <person name="Roe B.A."/>
        </authorList>
    </citation>
    <scope>NUCLEOTIDE SEQUENCE [LARGE SCALE GENOMIC DNA]</scope>
    <source>
        <strain evidence="1">A17</strain>
        <strain evidence="3 4">cv. Jemalong A17</strain>
    </source>
</reference>
<dbReference type="OrthoDB" id="548115at2759"/>
<dbReference type="PANTHER" id="PTHR31579">
    <property type="entry name" value="OS03G0796600 PROTEIN"/>
    <property type="match status" value="1"/>
</dbReference>
<reference evidence="1 4" key="2">
    <citation type="journal article" date="2014" name="BMC Genomics">
        <title>An improved genome release (version Mt4.0) for the model legume Medicago truncatula.</title>
        <authorList>
            <person name="Tang H."/>
            <person name="Krishnakumar V."/>
            <person name="Bidwell S."/>
            <person name="Rosen B."/>
            <person name="Chan A."/>
            <person name="Zhou S."/>
            <person name="Gentzbittel L."/>
            <person name="Childs K.L."/>
            <person name="Yandell M."/>
            <person name="Gundlach H."/>
            <person name="Mayer K.F."/>
            <person name="Schwartz D.C."/>
            <person name="Town C.D."/>
        </authorList>
    </citation>
    <scope>GENOME REANNOTATION</scope>
    <source>
        <strain evidence="3 4">cv. Jemalong A17</strain>
    </source>
</reference>
<reference evidence="3" key="3">
    <citation type="submission" date="2015-04" db="UniProtKB">
        <authorList>
            <consortium name="EnsemblPlants"/>
        </authorList>
    </citation>
    <scope>IDENTIFICATION</scope>
    <source>
        <strain evidence="3">cv. Jemalong A17</strain>
    </source>
</reference>
<dbReference type="EMBL" id="PSQE01000004">
    <property type="protein sequence ID" value="RHN65037.1"/>
    <property type="molecule type" value="Genomic_DNA"/>
</dbReference>
<dbReference type="NCBIfam" id="TIGR01615">
    <property type="entry name" value="A_thal_3542"/>
    <property type="match status" value="1"/>
</dbReference>
<protein>
    <submittedName>
        <fullName evidence="1">DUF506 family protein</fullName>
    </submittedName>
</protein>
<dbReference type="EMBL" id="CM001220">
    <property type="protein sequence ID" value="AES92705.1"/>
    <property type="molecule type" value="Genomic_DNA"/>
</dbReference>
<dbReference type="AlphaFoldDB" id="G7JKH8"/>
<dbReference type="STRING" id="3880.G7JKH8"/>